<proteinExistence type="predicted"/>
<protein>
    <recommendedName>
        <fullName evidence="4">PH domain-containing protein</fullName>
    </recommendedName>
</protein>
<keyword evidence="1" id="KW-0812">Transmembrane</keyword>
<evidence type="ECO:0000256" key="1">
    <source>
        <dbReference type="SAM" id="Phobius"/>
    </source>
</evidence>
<comment type="caution">
    <text evidence="2">The sequence shown here is derived from an EMBL/GenBank/DDBJ whole genome shotgun (WGS) entry which is preliminary data.</text>
</comment>
<sequence length="134" mass="15637">MDNLKWVSLPARDSKPMIKVIAILGFFLMLLVGFVELSWVGLFIAFFVSIIVFMQFVFPTTFTINENTLIVEFLFSKKEYDFARIKSYYPDNTGVLLSPFISPSRLENFRGIYVRYGRENKEKIVGMIKERVKV</sequence>
<dbReference type="EMBL" id="DMZY01000168">
    <property type="protein sequence ID" value="HAV92646.1"/>
    <property type="molecule type" value="Genomic_DNA"/>
</dbReference>
<evidence type="ECO:0000313" key="3">
    <source>
        <dbReference type="Proteomes" id="UP000264062"/>
    </source>
</evidence>
<feature type="transmembrane region" description="Helical" evidence="1">
    <location>
        <begin position="40"/>
        <end position="58"/>
    </location>
</feature>
<keyword evidence="1" id="KW-0472">Membrane</keyword>
<organism evidence="2 3">
    <name type="scientific">candidate division WOR-3 bacterium</name>
    <dbReference type="NCBI Taxonomy" id="2052148"/>
    <lineage>
        <taxon>Bacteria</taxon>
        <taxon>Bacteria division WOR-3</taxon>
    </lineage>
</organism>
<dbReference type="Proteomes" id="UP000264062">
    <property type="component" value="Unassembled WGS sequence"/>
</dbReference>
<reference evidence="2 3" key="1">
    <citation type="journal article" date="2018" name="Nat. Biotechnol.">
        <title>A standardized bacterial taxonomy based on genome phylogeny substantially revises the tree of life.</title>
        <authorList>
            <person name="Parks D.H."/>
            <person name="Chuvochina M."/>
            <person name="Waite D.W."/>
            <person name="Rinke C."/>
            <person name="Skarshewski A."/>
            <person name="Chaumeil P.A."/>
            <person name="Hugenholtz P."/>
        </authorList>
    </citation>
    <scope>NUCLEOTIDE SEQUENCE [LARGE SCALE GENOMIC DNA]</scope>
    <source>
        <strain evidence="2">UBA9956</strain>
    </source>
</reference>
<gene>
    <name evidence="2" type="ORF">DCW38_05645</name>
</gene>
<keyword evidence="1" id="KW-1133">Transmembrane helix</keyword>
<evidence type="ECO:0000313" key="2">
    <source>
        <dbReference type="EMBL" id="HAV92646.1"/>
    </source>
</evidence>
<accession>A0A350HAT0</accession>
<name>A0A350HAT0_UNCW3</name>
<dbReference type="AlphaFoldDB" id="A0A350HAT0"/>
<evidence type="ECO:0008006" key="4">
    <source>
        <dbReference type="Google" id="ProtNLM"/>
    </source>
</evidence>